<name>A0AAW2QWR2_9LAMI</name>
<feature type="region of interest" description="Disordered" evidence="1">
    <location>
        <begin position="1"/>
        <end position="23"/>
    </location>
</feature>
<feature type="region of interest" description="Disordered" evidence="1">
    <location>
        <begin position="146"/>
        <end position="168"/>
    </location>
</feature>
<gene>
    <name evidence="2" type="ORF">Scaly_0914300</name>
</gene>
<proteinExistence type="predicted"/>
<organism evidence="2">
    <name type="scientific">Sesamum calycinum</name>
    <dbReference type="NCBI Taxonomy" id="2727403"/>
    <lineage>
        <taxon>Eukaryota</taxon>
        <taxon>Viridiplantae</taxon>
        <taxon>Streptophyta</taxon>
        <taxon>Embryophyta</taxon>
        <taxon>Tracheophyta</taxon>
        <taxon>Spermatophyta</taxon>
        <taxon>Magnoliopsida</taxon>
        <taxon>eudicotyledons</taxon>
        <taxon>Gunneridae</taxon>
        <taxon>Pentapetalae</taxon>
        <taxon>asterids</taxon>
        <taxon>lamiids</taxon>
        <taxon>Lamiales</taxon>
        <taxon>Pedaliaceae</taxon>
        <taxon>Sesamum</taxon>
    </lineage>
</organism>
<evidence type="ECO:0000313" key="2">
    <source>
        <dbReference type="EMBL" id="KAL0372327.1"/>
    </source>
</evidence>
<accession>A0AAW2QWR2</accession>
<comment type="caution">
    <text evidence="2">The sequence shown here is derived from an EMBL/GenBank/DDBJ whole genome shotgun (WGS) entry which is preliminary data.</text>
</comment>
<reference evidence="2" key="2">
    <citation type="journal article" date="2024" name="Plant">
        <title>Genomic evolution and insights into agronomic trait innovations of Sesamum species.</title>
        <authorList>
            <person name="Miao H."/>
            <person name="Wang L."/>
            <person name="Qu L."/>
            <person name="Liu H."/>
            <person name="Sun Y."/>
            <person name="Le M."/>
            <person name="Wang Q."/>
            <person name="Wei S."/>
            <person name="Zheng Y."/>
            <person name="Lin W."/>
            <person name="Duan Y."/>
            <person name="Cao H."/>
            <person name="Xiong S."/>
            <person name="Wang X."/>
            <person name="Wei L."/>
            <person name="Li C."/>
            <person name="Ma Q."/>
            <person name="Ju M."/>
            <person name="Zhao R."/>
            <person name="Li G."/>
            <person name="Mu C."/>
            <person name="Tian Q."/>
            <person name="Mei H."/>
            <person name="Zhang T."/>
            <person name="Gao T."/>
            <person name="Zhang H."/>
        </authorList>
    </citation>
    <scope>NUCLEOTIDE SEQUENCE</scope>
    <source>
        <strain evidence="2">KEN8</strain>
    </source>
</reference>
<evidence type="ECO:0000256" key="1">
    <source>
        <dbReference type="SAM" id="MobiDB-lite"/>
    </source>
</evidence>
<dbReference type="AlphaFoldDB" id="A0AAW2QWR2"/>
<reference evidence="2" key="1">
    <citation type="submission" date="2020-06" db="EMBL/GenBank/DDBJ databases">
        <authorList>
            <person name="Li T."/>
            <person name="Hu X."/>
            <person name="Zhang T."/>
            <person name="Song X."/>
            <person name="Zhang H."/>
            <person name="Dai N."/>
            <person name="Sheng W."/>
            <person name="Hou X."/>
            <person name="Wei L."/>
        </authorList>
    </citation>
    <scope>NUCLEOTIDE SEQUENCE</scope>
    <source>
        <strain evidence="2">KEN8</strain>
        <tissue evidence="2">Leaf</tissue>
    </source>
</reference>
<dbReference type="EMBL" id="JACGWM010000005">
    <property type="protein sequence ID" value="KAL0372327.1"/>
    <property type="molecule type" value="Genomic_DNA"/>
</dbReference>
<sequence>MDPVTGEQLDYGDEEYAGSQKMQYHQGGAIPALAEEEMIGEEDEYDDLYNDVNVGEGFLQMQRSEAQMPSGVGNGGFQGSKSNVPGIRAEAIAPQEVTNARIANEGNYLPTGVQFPEQKTALPAAGGPAQTVDASQRARLPEMVHNSQPGHLDIKDQCPCPKRLLQTG</sequence>
<protein>
    <submittedName>
        <fullName evidence="2">Uncharacterized protein</fullName>
    </submittedName>
</protein>